<sequence length="314" mass="36003">MLCSFVIPVFNEAESLNELYRQVVQNALLSKWCNEPIKYEIIFVNDGSSDDSVEIIHKLHDNDDNVHLISFRKNFGKSAALQAGFRNVSGGIVITMDSDLQDDPAEIPNMISKLEEGYDLVSGWKFNRQDPAEKKLPSKLFNAVTSYMSGIKLHDFDCCFKAYRREVIDAIDVYGELHRYLPVLAYRQGFSNITEIKVNHKKRQFGHSKYGFRRYFHGLFDAITTNFLLKYCDSPMYFFGKWGMIFGALGLLICVWMSVLHFMGQAIGSRPALFLGVLFILVGFQLFSTGIIGEMMIDSHARESYNENRVKEKF</sequence>
<evidence type="ECO:0000259" key="9">
    <source>
        <dbReference type="Pfam" id="PF00535"/>
    </source>
</evidence>
<evidence type="ECO:0000313" key="11">
    <source>
        <dbReference type="Proteomes" id="UP000515981"/>
    </source>
</evidence>
<feature type="domain" description="Glycosyltransferase 2-like" evidence="9">
    <location>
        <begin position="4"/>
        <end position="170"/>
    </location>
</feature>
<dbReference type="GO" id="GO:0099621">
    <property type="term" value="F:undecaprenyl-phosphate 4-deoxy-4-formamido-L-arabinose transferase activity"/>
    <property type="evidence" value="ECO:0007669"/>
    <property type="project" value="TreeGrafter"/>
</dbReference>
<evidence type="ECO:0000313" key="10">
    <source>
        <dbReference type="EMBL" id="QNM04248.1"/>
    </source>
</evidence>
<accession>A0A7G9G0B6</accession>
<keyword evidence="4 8" id="KW-0812">Transmembrane</keyword>
<proteinExistence type="predicted"/>
<protein>
    <submittedName>
        <fullName evidence="10">Glycosyltransferase family 2 protein</fullName>
    </submittedName>
</protein>
<dbReference type="Pfam" id="PF00535">
    <property type="entry name" value="Glycos_transf_2"/>
    <property type="match status" value="1"/>
</dbReference>
<evidence type="ECO:0000256" key="1">
    <source>
        <dbReference type="ARBA" id="ARBA00022475"/>
    </source>
</evidence>
<dbReference type="PANTHER" id="PTHR48090:SF3">
    <property type="entry name" value="UNDECAPRENYL-PHOSPHATE 4-DEOXY-4-FORMAMIDO-L-ARABINOSE TRANSFERASE"/>
    <property type="match status" value="1"/>
</dbReference>
<organism evidence="10 11">
    <name type="scientific">Simiaoa sunii</name>
    <dbReference type="NCBI Taxonomy" id="2763672"/>
    <lineage>
        <taxon>Bacteria</taxon>
        <taxon>Bacillati</taxon>
        <taxon>Bacillota</taxon>
        <taxon>Clostridia</taxon>
        <taxon>Lachnospirales</taxon>
        <taxon>Lachnospiraceae</taxon>
        <taxon>Simiaoa</taxon>
    </lineage>
</organism>
<dbReference type="InterPro" id="IPR029044">
    <property type="entry name" value="Nucleotide-diphossugar_trans"/>
</dbReference>
<dbReference type="InterPro" id="IPR050256">
    <property type="entry name" value="Glycosyltransferase_2"/>
</dbReference>
<dbReference type="GO" id="GO:0009103">
    <property type="term" value="P:lipopolysaccharide biosynthetic process"/>
    <property type="evidence" value="ECO:0007669"/>
    <property type="project" value="UniProtKB-KW"/>
</dbReference>
<dbReference type="Proteomes" id="UP000515981">
    <property type="component" value="Chromosome"/>
</dbReference>
<gene>
    <name evidence="10" type="ORF">H9Q77_14010</name>
</gene>
<keyword evidence="11" id="KW-1185">Reference proteome</keyword>
<evidence type="ECO:0000256" key="7">
    <source>
        <dbReference type="ARBA" id="ARBA00023136"/>
    </source>
</evidence>
<feature type="transmembrane region" description="Helical" evidence="8">
    <location>
        <begin position="272"/>
        <end position="292"/>
    </location>
</feature>
<keyword evidence="1" id="KW-1003">Cell membrane</keyword>
<keyword evidence="3 10" id="KW-0808">Transferase</keyword>
<keyword evidence="5" id="KW-0448">Lipopolysaccharide biosynthesis</keyword>
<evidence type="ECO:0000256" key="6">
    <source>
        <dbReference type="ARBA" id="ARBA00022989"/>
    </source>
</evidence>
<dbReference type="SUPFAM" id="SSF53448">
    <property type="entry name" value="Nucleotide-diphospho-sugar transferases"/>
    <property type="match status" value="1"/>
</dbReference>
<reference evidence="10 11" key="1">
    <citation type="submission" date="2020-08" db="EMBL/GenBank/DDBJ databases">
        <authorList>
            <person name="Liu C."/>
            <person name="Sun Q."/>
        </authorList>
    </citation>
    <scope>NUCLEOTIDE SEQUENCE [LARGE SCALE GENOMIC DNA]</scope>
    <source>
        <strain evidence="10 11">NSJ-8</strain>
    </source>
</reference>
<keyword evidence="6 8" id="KW-1133">Transmembrane helix</keyword>
<evidence type="ECO:0000256" key="2">
    <source>
        <dbReference type="ARBA" id="ARBA00022676"/>
    </source>
</evidence>
<feature type="transmembrane region" description="Helical" evidence="8">
    <location>
        <begin position="236"/>
        <end position="260"/>
    </location>
</feature>
<evidence type="ECO:0000256" key="3">
    <source>
        <dbReference type="ARBA" id="ARBA00022679"/>
    </source>
</evidence>
<dbReference type="AlphaFoldDB" id="A0A7G9G0B6"/>
<evidence type="ECO:0000256" key="8">
    <source>
        <dbReference type="SAM" id="Phobius"/>
    </source>
</evidence>
<evidence type="ECO:0000256" key="5">
    <source>
        <dbReference type="ARBA" id="ARBA00022985"/>
    </source>
</evidence>
<dbReference type="PANTHER" id="PTHR48090">
    <property type="entry name" value="UNDECAPRENYL-PHOSPHATE 4-DEOXY-4-FORMAMIDO-L-ARABINOSE TRANSFERASE-RELATED"/>
    <property type="match status" value="1"/>
</dbReference>
<dbReference type="EMBL" id="CP060633">
    <property type="protein sequence ID" value="QNM04248.1"/>
    <property type="molecule type" value="Genomic_DNA"/>
</dbReference>
<name>A0A7G9G0B6_9FIRM</name>
<keyword evidence="2" id="KW-0328">Glycosyltransferase</keyword>
<keyword evidence="7 8" id="KW-0472">Membrane</keyword>
<dbReference type="GO" id="GO:0005886">
    <property type="term" value="C:plasma membrane"/>
    <property type="evidence" value="ECO:0007669"/>
    <property type="project" value="TreeGrafter"/>
</dbReference>
<dbReference type="KEGG" id="ssun:H9Q77_14010"/>
<dbReference type="Gene3D" id="3.90.550.10">
    <property type="entry name" value="Spore Coat Polysaccharide Biosynthesis Protein SpsA, Chain A"/>
    <property type="match status" value="1"/>
</dbReference>
<dbReference type="CDD" id="cd04187">
    <property type="entry name" value="DPM1_like_bac"/>
    <property type="match status" value="1"/>
</dbReference>
<evidence type="ECO:0000256" key="4">
    <source>
        <dbReference type="ARBA" id="ARBA00022692"/>
    </source>
</evidence>
<dbReference type="InterPro" id="IPR001173">
    <property type="entry name" value="Glyco_trans_2-like"/>
</dbReference>